<dbReference type="Proteomes" id="UP000094570">
    <property type="component" value="Unassembled WGS sequence"/>
</dbReference>
<dbReference type="GO" id="GO:0016491">
    <property type="term" value="F:oxidoreductase activity"/>
    <property type="evidence" value="ECO:0007669"/>
    <property type="project" value="InterPro"/>
</dbReference>
<comment type="caution">
    <text evidence="7">The sequence shown here is derived from an EMBL/GenBank/DDBJ whole genome shotgun (WGS) entry which is preliminary data.</text>
</comment>
<evidence type="ECO:0000259" key="6">
    <source>
        <dbReference type="PROSITE" id="PS51379"/>
    </source>
</evidence>
<dbReference type="InterPro" id="IPR017896">
    <property type="entry name" value="4Fe4S_Fe-S-bd"/>
</dbReference>
<dbReference type="InterPro" id="IPR017900">
    <property type="entry name" value="4Fe4S_Fe_S_CS"/>
</dbReference>
<evidence type="ECO:0000256" key="5">
    <source>
        <dbReference type="ARBA" id="ARBA00023014"/>
    </source>
</evidence>
<dbReference type="PROSITE" id="PS51379">
    <property type="entry name" value="4FE4S_FER_2"/>
    <property type="match status" value="2"/>
</dbReference>
<dbReference type="OrthoDB" id="9761899at2"/>
<keyword evidence="3" id="KW-0479">Metal-binding</keyword>
<dbReference type="Pfam" id="PF01257">
    <property type="entry name" value="2Fe-2S_thioredx"/>
    <property type="match status" value="1"/>
</dbReference>
<feature type="domain" description="4Fe-4S ferredoxin-type" evidence="6">
    <location>
        <begin position="544"/>
        <end position="573"/>
    </location>
</feature>
<keyword evidence="2" id="KW-0004">4Fe-4S</keyword>
<dbReference type="Gene3D" id="6.10.250.1450">
    <property type="match status" value="1"/>
</dbReference>
<dbReference type="InterPro" id="IPR037207">
    <property type="entry name" value="Nuop51_4Fe4S-bd_sf"/>
</dbReference>
<evidence type="ECO:0000313" key="8">
    <source>
        <dbReference type="Proteomes" id="UP000094570"/>
    </source>
</evidence>
<proteinExistence type="inferred from homology"/>
<dbReference type="InterPro" id="IPR036249">
    <property type="entry name" value="Thioredoxin-like_sf"/>
</dbReference>
<dbReference type="Pfam" id="PF10589">
    <property type="entry name" value="NADH_4Fe-4S"/>
    <property type="match status" value="1"/>
</dbReference>
<keyword evidence="5" id="KW-0411">Iron-sulfur</keyword>
<dbReference type="PANTHER" id="PTHR43578">
    <property type="entry name" value="NADH-QUINONE OXIDOREDUCTASE SUBUNIT F"/>
    <property type="match status" value="1"/>
</dbReference>
<dbReference type="GO" id="GO:0046872">
    <property type="term" value="F:metal ion binding"/>
    <property type="evidence" value="ECO:0007669"/>
    <property type="project" value="UniProtKB-KW"/>
</dbReference>
<gene>
    <name evidence="7" type="ORF">A4H02_02475</name>
</gene>
<dbReference type="PROSITE" id="PS01099">
    <property type="entry name" value="COMPLEX1_24K"/>
    <property type="match status" value="1"/>
</dbReference>
<dbReference type="CDD" id="cd02980">
    <property type="entry name" value="TRX_Fd_family"/>
    <property type="match status" value="1"/>
</dbReference>
<organism evidence="7 8">
    <name type="scientific">Fervidobacterium thailandense</name>
    <dbReference type="NCBI Taxonomy" id="1008305"/>
    <lineage>
        <taxon>Bacteria</taxon>
        <taxon>Thermotogati</taxon>
        <taxon>Thermotogota</taxon>
        <taxon>Thermotogae</taxon>
        <taxon>Thermotogales</taxon>
        <taxon>Fervidobacteriaceae</taxon>
        <taxon>Fervidobacterium</taxon>
    </lineage>
</organism>
<dbReference type="FunFam" id="3.40.50.11540:FF:000001">
    <property type="entry name" value="NADH dehydrogenase [ubiquinone] flavoprotein 1, mitochondrial"/>
    <property type="match status" value="1"/>
</dbReference>
<dbReference type="GO" id="GO:0008137">
    <property type="term" value="F:NADH dehydrogenase (ubiquinone) activity"/>
    <property type="evidence" value="ECO:0007669"/>
    <property type="project" value="InterPro"/>
</dbReference>
<dbReference type="SUPFAM" id="SSF142984">
    <property type="entry name" value="Nqo1 middle domain-like"/>
    <property type="match status" value="1"/>
</dbReference>
<dbReference type="PROSITE" id="PS00645">
    <property type="entry name" value="COMPLEX1_51K_2"/>
    <property type="match status" value="1"/>
</dbReference>
<keyword evidence="8" id="KW-1185">Reference proteome</keyword>
<comment type="similarity">
    <text evidence="1">Belongs to the complex I 51 kDa subunit family.</text>
</comment>
<sequence length="611" mass="66435">MALTTNTILICAGGGCISAGEESVKQAFERKLKEFGLDTVVKVVETGCMGACSLGPLAVIYPDGVYYQKLTPKAAEKIVEEHILKGRVVPEFLFEGEKEKLTIKEKPRGAEEIPFFARQVKIALRNVGVIDPMSIEEYIARDGYFALHKALTQMTPEEVIKEIKDSGLRGRGGAGFPTGLKWELARQQQSDIKYMICNADEGDPGAFMDRSILEGDPHSIVEAMTIAGYAIGAKQGFVYVRAEYPLAIERLQKAIEDAHAYGFLGENIFGTDFSFDIEIRIGAGAFVCGEETALMHSIEGKRGQPRVKPPFPVQRGLWGKPTVINNVETLALVPPIILRGASWFRQFGTEKSPGTKVFALAGKIKNTGLVEVPMGITLRELLYEIGGGHPQGKQIKAVQTGGPSGGVIPAEYFDTPVDYESLGKLGAIMGSGGMIVLDEDDCMVDVAKFFLEFTVDESCGKCTPCREGTKVMYDILDKITKGEGTMEDIEKLEKLALVIKDSSLCGLGQTAPNPVLSTLKYYRHEYEAHVRDGVCPAKRCKAFISYVINPEKCVGCTACARVCPTNAIRGEVRKVHEIEQDACVRCGSCIEVCRFGAISKVTPAVSSAVAR</sequence>
<dbReference type="AlphaFoldDB" id="A0A1E3G4Z0"/>
<dbReference type="SUPFAM" id="SSF142019">
    <property type="entry name" value="Nqo1 FMN-binding domain-like"/>
    <property type="match status" value="1"/>
</dbReference>
<dbReference type="SMART" id="SM00928">
    <property type="entry name" value="NADH_4Fe-4S"/>
    <property type="match status" value="1"/>
</dbReference>
<evidence type="ECO:0000256" key="1">
    <source>
        <dbReference type="ARBA" id="ARBA00007523"/>
    </source>
</evidence>
<feature type="domain" description="4Fe-4S ferredoxin-type" evidence="6">
    <location>
        <begin position="574"/>
        <end position="603"/>
    </location>
</feature>
<keyword evidence="4" id="KW-0408">Iron</keyword>
<dbReference type="InterPro" id="IPR019554">
    <property type="entry name" value="Soluble_ligand-bd"/>
</dbReference>
<dbReference type="InterPro" id="IPR001949">
    <property type="entry name" value="NADH-UbQ_OxRdtase_51kDa_CS"/>
</dbReference>
<dbReference type="Pfam" id="PF01512">
    <property type="entry name" value="Complex1_51K"/>
    <property type="match status" value="1"/>
</dbReference>
<dbReference type="STRING" id="1008305.A4H02_02475"/>
<name>A0A1E3G4Z0_9BACT</name>
<dbReference type="SUPFAM" id="SSF52833">
    <property type="entry name" value="Thioredoxin-like"/>
    <property type="match status" value="1"/>
</dbReference>
<dbReference type="Gene3D" id="3.30.70.20">
    <property type="match status" value="1"/>
</dbReference>
<dbReference type="SUPFAM" id="SSF140490">
    <property type="entry name" value="Nqo1C-terminal domain-like"/>
    <property type="match status" value="1"/>
</dbReference>
<dbReference type="Gene3D" id="1.20.1440.230">
    <property type="entry name" value="NADH-ubiquinone oxidoreductase 51kDa subunit, iron-sulphur binding domain"/>
    <property type="match status" value="1"/>
</dbReference>
<dbReference type="Gene3D" id="3.10.20.600">
    <property type="match status" value="1"/>
</dbReference>
<dbReference type="InterPro" id="IPR037225">
    <property type="entry name" value="Nuo51_FMN-bd_sf"/>
</dbReference>
<evidence type="ECO:0000313" key="7">
    <source>
        <dbReference type="EMBL" id="ODN31200.1"/>
    </source>
</evidence>
<dbReference type="SUPFAM" id="SSF54862">
    <property type="entry name" value="4Fe-4S ferredoxins"/>
    <property type="match status" value="1"/>
</dbReference>
<dbReference type="InterPro" id="IPR002023">
    <property type="entry name" value="NuoE-like"/>
</dbReference>
<evidence type="ECO:0000256" key="4">
    <source>
        <dbReference type="ARBA" id="ARBA00023004"/>
    </source>
</evidence>
<dbReference type="PANTHER" id="PTHR43578:SF3">
    <property type="entry name" value="NADH-QUINONE OXIDOREDUCTASE SUBUNIT F"/>
    <property type="match status" value="1"/>
</dbReference>
<dbReference type="GO" id="GO:0010181">
    <property type="term" value="F:FMN binding"/>
    <property type="evidence" value="ECO:0007669"/>
    <property type="project" value="InterPro"/>
</dbReference>
<accession>A0A1E3G4Z0</accession>
<dbReference type="InterPro" id="IPR019575">
    <property type="entry name" value="Nuop51_4Fe4S-bd"/>
</dbReference>
<evidence type="ECO:0000256" key="3">
    <source>
        <dbReference type="ARBA" id="ARBA00022723"/>
    </source>
</evidence>
<reference evidence="8" key="1">
    <citation type="submission" date="2016-04" db="EMBL/GenBank/DDBJ databases">
        <title>The genome sequence project of a novel Fervidobacterium isolate from a hot spring in Thailand.</title>
        <authorList>
            <person name="Gonzalez J.M."/>
            <person name="Cuecas A."/>
            <person name="Kanoksilapatham W."/>
        </authorList>
    </citation>
    <scope>NUCLEOTIDE SEQUENCE [LARGE SCALE GENOMIC DNA]</scope>
    <source>
        <strain evidence="8">FC2004</strain>
    </source>
</reference>
<dbReference type="Pfam" id="PF14697">
    <property type="entry name" value="Fer4_21"/>
    <property type="match status" value="1"/>
</dbReference>
<dbReference type="EMBL" id="LWAF01000002">
    <property type="protein sequence ID" value="ODN31200.1"/>
    <property type="molecule type" value="Genomic_DNA"/>
</dbReference>
<dbReference type="Pfam" id="PF10531">
    <property type="entry name" value="SLBB"/>
    <property type="match status" value="1"/>
</dbReference>
<dbReference type="NCBIfam" id="NF010120">
    <property type="entry name" value="PRK13596.1"/>
    <property type="match status" value="1"/>
</dbReference>
<dbReference type="GO" id="GO:0051539">
    <property type="term" value="F:4 iron, 4 sulfur cluster binding"/>
    <property type="evidence" value="ECO:0007669"/>
    <property type="project" value="UniProtKB-KW"/>
</dbReference>
<dbReference type="RefSeq" id="WP_069292626.1">
    <property type="nucleotide sequence ID" value="NZ_CP140110.1"/>
</dbReference>
<dbReference type="PROSITE" id="PS00198">
    <property type="entry name" value="4FE4S_FER_1"/>
    <property type="match status" value="1"/>
</dbReference>
<dbReference type="Gene3D" id="3.40.30.10">
    <property type="entry name" value="Glutaredoxin"/>
    <property type="match status" value="1"/>
</dbReference>
<protein>
    <submittedName>
        <fullName evidence="7">NADH dehydrogenase</fullName>
    </submittedName>
</protein>
<dbReference type="Gene3D" id="3.40.50.11540">
    <property type="entry name" value="NADH-ubiquinone oxidoreductase 51kDa subunit"/>
    <property type="match status" value="1"/>
</dbReference>
<dbReference type="InterPro" id="IPR011538">
    <property type="entry name" value="Nuo51_FMN-bd"/>
</dbReference>
<dbReference type="FunFam" id="1.20.1440.230:FF:000001">
    <property type="entry name" value="Mitochondrial NADH dehydrogenase flavoprotein 1"/>
    <property type="match status" value="1"/>
</dbReference>
<evidence type="ECO:0000256" key="2">
    <source>
        <dbReference type="ARBA" id="ARBA00022485"/>
    </source>
</evidence>